<sequence length="590" mass="62977">MKTFFLSMAGAFAAMLVFILLMVSFVVVLIAGATSSAPPKPDKIVLSLDLNAEYPDQSPVGGLAAFSQTPGFIDLLTKLKAAETDDSVKGLYVRGAMIGVGSSRAEELRQAFHSFRDSGKFIIAHTQGTYGMSGPSALRSITAADEIWIQPGTDLFATGVTFETEFLKGLFDKIDVTSEIYPFYEYKNAPNTYNETAYTEPHREAMTALAESIWNVSLREIAEDRGIPVDKLKAELESGPKTAQQVIDLKIMDKLGWPEEAEDAAKERAGKDAELVELAGYIAPMVSLKAPLIAVVGGEGAIVTGGAEGGSPFSSPPAFASDAIARAILDAGDNDKVKAIVFRVDSPGGSPTASDQIWRAIKRVQENGKPVVVSMGSLAASGGYYVSAGADYIMADRSTITGSIGIFGGKFALEGAFNKIGVTFDTVSVGGEFADAYGTGKFTESQEAEVKAWLKRGYDRFLGIVGDGRGMTYDEVNEIARGRVWSGEDAISKGLVDEIGGFMDAIEKAKELGGIEADVTPRLTYYPRRKSGFEALESIFGVSEESAKVAYMLGTVANDDRMQVLLEEMTAADAANSGQMMAIGPRIREH</sequence>
<evidence type="ECO:0000256" key="7">
    <source>
        <dbReference type="PIRSR" id="PIRSR001217-1"/>
    </source>
</evidence>
<dbReference type="NCBIfam" id="TIGR00706">
    <property type="entry name" value="SppA_dom"/>
    <property type="match status" value="1"/>
</dbReference>
<evidence type="ECO:0000256" key="6">
    <source>
        <dbReference type="ARBA" id="ARBA00023136"/>
    </source>
</evidence>
<dbReference type="InterPro" id="IPR047217">
    <property type="entry name" value="S49_SppA_67K_type_N"/>
</dbReference>
<evidence type="ECO:0000259" key="8">
    <source>
        <dbReference type="Pfam" id="PF01343"/>
    </source>
</evidence>
<dbReference type="CDD" id="cd07018">
    <property type="entry name" value="S49_SppA_67K_type"/>
    <property type="match status" value="1"/>
</dbReference>
<dbReference type="PIRSF" id="PIRSF001217">
    <property type="entry name" value="Protease_4_SppA"/>
    <property type="match status" value="1"/>
</dbReference>
<dbReference type="PANTHER" id="PTHR33209">
    <property type="entry name" value="PROTEASE 4"/>
    <property type="match status" value="1"/>
</dbReference>
<keyword evidence="5" id="KW-0720">Serine protease</keyword>
<protein>
    <submittedName>
        <fullName evidence="9">Signal peptide peptidase SppA, 67K type</fullName>
    </submittedName>
</protein>
<evidence type="ECO:0000256" key="2">
    <source>
        <dbReference type="ARBA" id="ARBA00008683"/>
    </source>
</evidence>
<dbReference type="CDD" id="cd07023">
    <property type="entry name" value="S49_Sppa_N_C"/>
    <property type="match status" value="1"/>
</dbReference>
<proteinExistence type="inferred from homology"/>
<dbReference type="eggNOG" id="COG0616">
    <property type="taxonomic scope" value="Bacteria"/>
</dbReference>
<feature type="domain" description="Peptidase S49" evidence="8">
    <location>
        <begin position="142"/>
        <end position="269"/>
    </location>
</feature>
<reference evidence="9 10" key="1">
    <citation type="journal article" date="2014" name="Antonie Van Leeuwenhoek">
        <title>Hyphomonas beringensis sp. nov. and Hyphomonas chukchiensis sp. nov., isolated from surface seawater of the Bering Sea and Chukchi Sea.</title>
        <authorList>
            <person name="Li C."/>
            <person name="Lai Q."/>
            <person name="Li G."/>
            <person name="Dong C."/>
            <person name="Wang J."/>
            <person name="Liao Y."/>
            <person name="Shao Z."/>
        </authorList>
    </citation>
    <scope>NUCLEOTIDE SEQUENCE [LARGE SCALE GENOMIC DNA]</scope>
    <source>
        <strain evidence="9 10">SCH89</strain>
    </source>
</reference>
<feature type="active site" description="Proton donor/acceptor" evidence="7">
    <location>
        <position position="187"/>
    </location>
</feature>
<evidence type="ECO:0000256" key="3">
    <source>
        <dbReference type="ARBA" id="ARBA00022670"/>
    </source>
</evidence>
<evidence type="ECO:0000256" key="5">
    <source>
        <dbReference type="ARBA" id="ARBA00022825"/>
    </source>
</evidence>
<accession>A0A059G3N3</accession>
<dbReference type="GO" id="GO:0016020">
    <property type="term" value="C:membrane"/>
    <property type="evidence" value="ECO:0007669"/>
    <property type="project" value="UniProtKB-SubCell"/>
</dbReference>
<dbReference type="PATRIC" id="fig|1280953.3.peg.3180"/>
<organism evidence="9 10">
    <name type="scientific">Hyphomonas oceanitis SCH89</name>
    <dbReference type="NCBI Taxonomy" id="1280953"/>
    <lineage>
        <taxon>Bacteria</taxon>
        <taxon>Pseudomonadati</taxon>
        <taxon>Pseudomonadota</taxon>
        <taxon>Alphaproteobacteria</taxon>
        <taxon>Hyphomonadales</taxon>
        <taxon>Hyphomonadaceae</taxon>
        <taxon>Hyphomonas</taxon>
    </lineage>
</organism>
<dbReference type="PANTHER" id="PTHR33209:SF1">
    <property type="entry name" value="PEPTIDASE S49 DOMAIN-CONTAINING PROTEIN"/>
    <property type="match status" value="1"/>
</dbReference>
<dbReference type="SUPFAM" id="SSF52096">
    <property type="entry name" value="ClpP/crotonase"/>
    <property type="match status" value="2"/>
</dbReference>
<keyword evidence="6" id="KW-0472">Membrane</keyword>
<dbReference type="OrthoDB" id="9764363at2"/>
<comment type="subcellular location">
    <subcellularLocation>
        <location evidence="1">Membrane</location>
    </subcellularLocation>
</comment>
<dbReference type="InterPro" id="IPR047272">
    <property type="entry name" value="S49_SppA_C"/>
</dbReference>
<gene>
    <name evidence="9" type="ORF">HOC_15852</name>
</gene>
<dbReference type="AlphaFoldDB" id="A0A059G3N3"/>
<dbReference type="GO" id="GO:0006465">
    <property type="term" value="P:signal peptide processing"/>
    <property type="evidence" value="ECO:0007669"/>
    <property type="project" value="InterPro"/>
</dbReference>
<dbReference type="RefSeq" id="WP_035540379.1">
    <property type="nucleotide sequence ID" value="NZ_ARYL01000030.1"/>
</dbReference>
<dbReference type="InterPro" id="IPR004634">
    <property type="entry name" value="Pept_S49_pIV"/>
</dbReference>
<name>A0A059G3N3_9PROT</name>
<dbReference type="InterPro" id="IPR029045">
    <property type="entry name" value="ClpP/crotonase-like_dom_sf"/>
</dbReference>
<keyword evidence="3" id="KW-0645">Protease</keyword>
<dbReference type="Pfam" id="PF01343">
    <property type="entry name" value="Peptidase_S49"/>
    <property type="match status" value="2"/>
</dbReference>
<dbReference type="InterPro" id="IPR002142">
    <property type="entry name" value="Peptidase_S49"/>
</dbReference>
<dbReference type="STRING" id="1280953.HOC_15852"/>
<feature type="domain" description="Peptidase S49" evidence="8">
    <location>
        <begin position="365"/>
        <end position="514"/>
    </location>
</feature>
<evidence type="ECO:0000256" key="4">
    <source>
        <dbReference type="ARBA" id="ARBA00022801"/>
    </source>
</evidence>
<feature type="active site" description="Nucleophile" evidence="7">
    <location>
        <position position="381"/>
    </location>
</feature>
<comment type="similarity">
    <text evidence="2">Belongs to the peptidase S49 family.</text>
</comment>
<dbReference type="GO" id="GO:0008236">
    <property type="term" value="F:serine-type peptidase activity"/>
    <property type="evidence" value="ECO:0007669"/>
    <property type="project" value="UniProtKB-KW"/>
</dbReference>
<dbReference type="Gene3D" id="3.90.226.10">
    <property type="entry name" value="2-enoyl-CoA Hydratase, Chain A, domain 1"/>
    <property type="match status" value="3"/>
</dbReference>
<dbReference type="Proteomes" id="UP000024942">
    <property type="component" value="Unassembled WGS sequence"/>
</dbReference>
<comment type="caution">
    <text evidence="9">The sequence shown here is derived from an EMBL/GenBank/DDBJ whole genome shotgun (WGS) entry which is preliminary data.</text>
</comment>
<evidence type="ECO:0000313" key="9">
    <source>
        <dbReference type="EMBL" id="KDA01344.1"/>
    </source>
</evidence>
<dbReference type="EMBL" id="ARYL01000030">
    <property type="protein sequence ID" value="KDA01344.1"/>
    <property type="molecule type" value="Genomic_DNA"/>
</dbReference>
<evidence type="ECO:0000256" key="1">
    <source>
        <dbReference type="ARBA" id="ARBA00004370"/>
    </source>
</evidence>
<evidence type="ECO:0000313" key="10">
    <source>
        <dbReference type="Proteomes" id="UP000024942"/>
    </source>
</evidence>
<dbReference type="Gene3D" id="6.20.330.10">
    <property type="match status" value="1"/>
</dbReference>
<keyword evidence="10" id="KW-1185">Reference proteome</keyword>
<dbReference type="InterPro" id="IPR004635">
    <property type="entry name" value="Pept_S49_SppA"/>
</dbReference>
<keyword evidence="4" id="KW-0378">Hydrolase</keyword>